<sequence length="420" mass="45170">MTGDVGPDPIRAEGESGQGFLTLLPWLILSAPVVVGETAFVPVTAKTARRRLLGATGATVAALLRRHRDARGHRLPGLTVALHRRNGAWSWKTQDDQAARERVNSDRQILALACLAEQEFFRGGAHINGAMFAQAVQGMVPGTDGITLVKQRRDGQTLDGGWDIADVTLQAPAIIPHDTCPAPSGGGLLPALVAARAAAAPAWERIDAALPFFILGASELPELASDGAAMLLALAFERLLDPEDSKAHLLARAFAEAWEAFGHITLAAARLKPDAGEHADAQLAGPVRRKWMKELYEARNSYVHHRLISGRSSNWTAWQHVIAASFAFPLTVKLLLVAEGHYALSVDDEVSCGILDRLLVEGFKVVNRHRGPDWPRILNEARWGAHVQRSVKDAAAQVATGGLAEGSTGNTKKAPKGRRR</sequence>
<feature type="region of interest" description="Disordered" evidence="1">
    <location>
        <begin position="399"/>
        <end position="420"/>
    </location>
</feature>
<organism evidence="2 3">
    <name type="scientific">Xanthobacter tagetidis</name>
    <dbReference type="NCBI Taxonomy" id="60216"/>
    <lineage>
        <taxon>Bacteria</taxon>
        <taxon>Pseudomonadati</taxon>
        <taxon>Pseudomonadota</taxon>
        <taxon>Alphaproteobacteria</taxon>
        <taxon>Hyphomicrobiales</taxon>
        <taxon>Xanthobacteraceae</taxon>
        <taxon>Xanthobacter</taxon>
    </lineage>
</organism>
<proteinExistence type="predicted"/>
<accession>A0A3L7AGG7</accession>
<dbReference type="OrthoDB" id="8444588at2"/>
<name>A0A3L7AGG7_9HYPH</name>
<reference evidence="2 3" key="1">
    <citation type="submission" date="2018-10" db="EMBL/GenBank/DDBJ databases">
        <title>Xanthobacter tagetidis genome sequencing and assembly.</title>
        <authorList>
            <person name="Maclea K.S."/>
            <person name="Goen A.E."/>
            <person name="Fatima S.A."/>
        </authorList>
    </citation>
    <scope>NUCLEOTIDE SEQUENCE [LARGE SCALE GENOMIC DNA]</scope>
    <source>
        <strain evidence="2 3">ATCC 700314</strain>
    </source>
</reference>
<evidence type="ECO:0000313" key="2">
    <source>
        <dbReference type="EMBL" id="RLP78512.1"/>
    </source>
</evidence>
<evidence type="ECO:0000256" key="1">
    <source>
        <dbReference type="SAM" id="MobiDB-lite"/>
    </source>
</evidence>
<dbReference type="RefSeq" id="WP_121623564.1">
    <property type="nucleotide sequence ID" value="NZ_JACIIW010000001.1"/>
</dbReference>
<dbReference type="EMBL" id="RCTF01000008">
    <property type="protein sequence ID" value="RLP78512.1"/>
    <property type="molecule type" value="Genomic_DNA"/>
</dbReference>
<evidence type="ECO:0000313" key="3">
    <source>
        <dbReference type="Proteomes" id="UP000269692"/>
    </source>
</evidence>
<dbReference type="Proteomes" id="UP000269692">
    <property type="component" value="Unassembled WGS sequence"/>
</dbReference>
<protein>
    <recommendedName>
        <fullName evidence="4">Apea-like HEPN domain-containing protein</fullName>
    </recommendedName>
</protein>
<comment type="caution">
    <text evidence="2">The sequence shown here is derived from an EMBL/GenBank/DDBJ whole genome shotgun (WGS) entry which is preliminary data.</text>
</comment>
<dbReference type="AlphaFoldDB" id="A0A3L7AGG7"/>
<evidence type="ECO:0008006" key="4">
    <source>
        <dbReference type="Google" id="ProtNLM"/>
    </source>
</evidence>
<keyword evidence="3" id="KW-1185">Reference proteome</keyword>
<gene>
    <name evidence="2" type="ORF">D9R14_11985</name>
</gene>